<evidence type="ECO:0000256" key="2">
    <source>
        <dbReference type="ARBA" id="ARBA00006432"/>
    </source>
</evidence>
<dbReference type="SUPFAM" id="SSF56801">
    <property type="entry name" value="Acetyl-CoA synthetase-like"/>
    <property type="match status" value="1"/>
</dbReference>
<evidence type="ECO:0000256" key="5">
    <source>
        <dbReference type="SAM" id="Phobius"/>
    </source>
</evidence>
<dbReference type="InterPro" id="IPR025110">
    <property type="entry name" value="AMP-bd_C"/>
</dbReference>
<dbReference type="Proteomes" id="UP001318860">
    <property type="component" value="Unassembled WGS sequence"/>
</dbReference>
<evidence type="ECO:0000256" key="3">
    <source>
        <dbReference type="ARBA" id="ARBA00022598"/>
    </source>
</evidence>
<comment type="pathway">
    <text evidence="1">Phytoalexin biosynthesis; 3,4',5-trihydroxystilbene biosynthesis; 3,4',5-trihydroxystilbene from trans-4-coumarate: step 1/2.</text>
</comment>
<evidence type="ECO:0008006" key="10">
    <source>
        <dbReference type="Google" id="ProtNLM"/>
    </source>
</evidence>
<name>A0ABR0UN51_REHGL</name>
<comment type="caution">
    <text evidence="8">The sequence shown here is derived from an EMBL/GenBank/DDBJ whole genome shotgun (WGS) entry which is preliminary data.</text>
</comment>
<dbReference type="EMBL" id="JABTTQ020002481">
    <property type="protein sequence ID" value="KAK6123706.1"/>
    <property type="molecule type" value="Genomic_DNA"/>
</dbReference>
<dbReference type="InterPro" id="IPR045851">
    <property type="entry name" value="AMP-bd_C_sf"/>
</dbReference>
<feature type="domain" description="AMP-binding enzyme C-terminal" evidence="7">
    <location>
        <begin position="482"/>
        <end position="594"/>
    </location>
</feature>
<dbReference type="PANTHER" id="PTHR24096">
    <property type="entry name" value="LONG-CHAIN-FATTY-ACID--COA LIGASE"/>
    <property type="match status" value="1"/>
</dbReference>
<dbReference type="PANTHER" id="PTHR24096:SF251">
    <property type="entry name" value="4-COUMARATE--COA LIGASE-LIKE 9"/>
    <property type="match status" value="1"/>
</dbReference>
<evidence type="ECO:0000256" key="4">
    <source>
        <dbReference type="ARBA" id="ARBA00023051"/>
    </source>
</evidence>
<dbReference type="InterPro" id="IPR020845">
    <property type="entry name" value="AMP-binding_CS"/>
</dbReference>
<dbReference type="InterPro" id="IPR000873">
    <property type="entry name" value="AMP-dep_synth/lig_dom"/>
</dbReference>
<feature type="transmembrane region" description="Helical" evidence="5">
    <location>
        <begin position="251"/>
        <end position="273"/>
    </location>
</feature>
<dbReference type="Gene3D" id="3.40.50.12780">
    <property type="entry name" value="N-terminal domain of ligase-like"/>
    <property type="match status" value="1"/>
</dbReference>
<evidence type="ECO:0000313" key="8">
    <source>
        <dbReference type="EMBL" id="KAK6123706.1"/>
    </source>
</evidence>
<keyword evidence="3" id="KW-0436">Ligase</keyword>
<evidence type="ECO:0000256" key="1">
    <source>
        <dbReference type="ARBA" id="ARBA00004930"/>
    </source>
</evidence>
<gene>
    <name evidence="8" type="ORF">DH2020_042551</name>
</gene>
<comment type="similarity">
    <text evidence="2">Belongs to the ATP-dependent AMP-binding enzyme family.</text>
</comment>
<protein>
    <recommendedName>
        <fullName evidence="10">4-coumarate--CoA ligase</fullName>
    </recommendedName>
</protein>
<dbReference type="Gene3D" id="3.30.300.30">
    <property type="match status" value="1"/>
</dbReference>
<keyword evidence="5" id="KW-0472">Membrane</keyword>
<dbReference type="InterPro" id="IPR042099">
    <property type="entry name" value="ANL_N_sf"/>
</dbReference>
<keyword evidence="5" id="KW-1133">Transmembrane helix</keyword>
<accession>A0ABR0UN51</accession>
<reference evidence="8 9" key="1">
    <citation type="journal article" date="2021" name="Comput. Struct. Biotechnol. J.">
        <title>De novo genome assembly of the potent medicinal plant Rehmannia glutinosa using nanopore technology.</title>
        <authorList>
            <person name="Ma L."/>
            <person name="Dong C."/>
            <person name="Song C."/>
            <person name="Wang X."/>
            <person name="Zheng X."/>
            <person name="Niu Y."/>
            <person name="Chen S."/>
            <person name="Feng W."/>
        </authorList>
    </citation>
    <scope>NUCLEOTIDE SEQUENCE [LARGE SCALE GENOMIC DNA]</scope>
    <source>
        <strain evidence="8">DH-2019</strain>
    </source>
</reference>
<keyword evidence="5" id="KW-0812">Transmembrane</keyword>
<dbReference type="Pfam" id="PF00501">
    <property type="entry name" value="AMP-binding"/>
    <property type="match status" value="1"/>
</dbReference>
<dbReference type="CDD" id="cd05904">
    <property type="entry name" value="4CL"/>
    <property type="match status" value="1"/>
</dbReference>
<sequence length="612" mass="66639">MAEIQSAQNNTSIDPRNGYCSQTKIYHSLRPPVPLPPLSQPHSIVSYALSLLHSPTTPTSAALSTTNFLIDAATGYRLTYSNFLQQVNSLASSLKSIHYPCLSKNDVAFILSPPSLHIPVLYFSLLSLGVAVSPSNPLSTPSELVHQIQLSKPAIAFSTSAFAHKLPKNLPVVLLDSPQFRSMLRSRVPSSTDDVVLVNQSDVAAILYSSGTTGKVKGVELTHRNFIAVIAGFYHSKYSNDIDKAAADVHAVSLFTLPLFHVFGFFMLIRAAAMGESLVLMGKFDLLKMLEAVEKYKVTYIPVAPPLVVTMEKSDLVSKYDLSSLQSLGSGGAPLGKEVSERFRVKFPHVEIYQGYGLTESAGGVATAVGPEEVKRYGSVGRLCENMEAKIVDPETGESLPPGKRGELWLRGPAIMKVWRVNNYATVTGYAGDDAATAATLDSEGWLKTGDLCYFDSDGFLFIVDRLKELIKYKGYQVPPAELEHLLQSMPEIADAAVIPYPDEEAGQIPMAYVVRKPGYTISATQIMDSIAKQACEKLLHKLLFLSANISSLLLVHFILVNVLAGFSFSTVAPYKKIRRVAFVNSIPKSPAGKILRRELLNHALSNSSSKL</sequence>
<organism evidence="8 9">
    <name type="scientific">Rehmannia glutinosa</name>
    <name type="common">Chinese foxglove</name>
    <dbReference type="NCBI Taxonomy" id="99300"/>
    <lineage>
        <taxon>Eukaryota</taxon>
        <taxon>Viridiplantae</taxon>
        <taxon>Streptophyta</taxon>
        <taxon>Embryophyta</taxon>
        <taxon>Tracheophyta</taxon>
        <taxon>Spermatophyta</taxon>
        <taxon>Magnoliopsida</taxon>
        <taxon>eudicotyledons</taxon>
        <taxon>Gunneridae</taxon>
        <taxon>Pentapetalae</taxon>
        <taxon>asterids</taxon>
        <taxon>lamiids</taxon>
        <taxon>Lamiales</taxon>
        <taxon>Orobanchaceae</taxon>
        <taxon>Rehmannieae</taxon>
        <taxon>Rehmannia</taxon>
    </lineage>
</organism>
<dbReference type="Pfam" id="PF13193">
    <property type="entry name" value="AMP-binding_C"/>
    <property type="match status" value="1"/>
</dbReference>
<evidence type="ECO:0000313" key="9">
    <source>
        <dbReference type="Proteomes" id="UP001318860"/>
    </source>
</evidence>
<keyword evidence="4" id="KW-0587">Phenylpropanoid metabolism</keyword>
<proteinExistence type="inferred from homology"/>
<feature type="transmembrane region" description="Helical" evidence="5">
    <location>
        <begin position="543"/>
        <end position="569"/>
    </location>
</feature>
<keyword evidence="9" id="KW-1185">Reference proteome</keyword>
<feature type="domain" description="AMP-dependent synthetase/ligase" evidence="6">
    <location>
        <begin position="69"/>
        <end position="417"/>
    </location>
</feature>
<evidence type="ECO:0000259" key="6">
    <source>
        <dbReference type="Pfam" id="PF00501"/>
    </source>
</evidence>
<evidence type="ECO:0000259" key="7">
    <source>
        <dbReference type="Pfam" id="PF13193"/>
    </source>
</evidence>
<dbReference type="PROSITE" id="PS00455">
    <property type="entry name" value="AMP_BINDING"/>
    <property type="match status" value="1"/>
</dbReference>